<accession>A0A401PMS2</accession>
<proteinExistence type="predicted"/>
<evidence type="ECO:0000313" key="1">
    <source>
        <dbReference type="EMBL" id="GCB74454.1"/>
    </source>
</evidence>
<organism evidence="1 2">
    <name type="scientific">Scyliorhinus torazame</name>
    <name type="common">Cloudy catshark</name>
    <name type="synonym">Catulus torazame</name>
    <dbReference type="NCBI Taxonomy" id="75743"/>
    <lineage>
        <taxon>Eukaryota</taxon>
        <taxon>Metazoa</taxon>
        <taxon>Chordata</taxon>
        <taxon>Craniata</taxon>
        <taxon>Vertebrata</taxon>
        <taxon>Chondrichthyes</taxon>
        <taxon>Elasmobranchii</taxon>
        <taxon>Galeomorphii</taxon>
        <taxon>Galeoidea</taxon>
        <taxon>Carcharhiniformes</taxon>
        <taxon>Scyliorhinidae</taxon>
        <taxon>Scyliorhinus</taxon>
    </lineage>
</organism>
<sequence>MDGKVASKQVLQQTHNAALIHPVCGLMRNWYRVTDKNYGISLNCSGFTPILFPLGMKRHFGDNFNEVNCPKVMH</sequence>
<reference evidence="1 2" key="1">
    <citation type="journal article" date="2018" name="Nat. Ecol. Evol.">
        <title>Shark genomes provide insights into elasmobranch evolution and the origin of vertebrates.</title>
        <authorList>
            <person name="Hara Y"/>
            <person name="Yamaguchi K"/>
            <person name="Onimaru K"/>
            <person name="Kadota M"/>
            <person name="Koyanagi M"/>
            <person name="Keeley SD"/>
            <person name="Tatsumi K"/>
            <person name="Tanaka K"/>
            <person name="Motone F"/>
            <person name="Kageyama Y"/>
            <person name="Nozu R"/>
            <person name="Adachi N"/>
            <person name="Nishimura O"/>
            <person name="Nakagawa R"/>
            <person name="Tanegashima C"/>
            <person name="Kiyatake I"/>
            <person name="Matsumoto R"/>
            <person name="Murakumo K"/>
            <person name="Nishida K"/>
            <person name="Terakita A"/>
            <person name="Kuratani S"/>
            <person name="Sato K"/>
            <person name="Hyodo S Kuraku.S."/>
        </authorList>
    </citation>
    <scope>NUCLEOTIDE SEQUENCE [LARGE SCALE GENOMIC DNA]</scope>
</reference>
<evidence type="ECO:0000313" key="2">
    <source>
        <dbReference type="Proteomes" id="UP000288216"/>
    </source>
</evidence>
<dbReference type="AlphaFoldDB" id="A0A401PMS2"/>
<keyword evidence="2" id="KW-1185">Reference proteome</keyword>
<comment type="caution">
    <text evidence="1">The sequence shown here is derived from an EMBL/GenBank/DDBJ whole genome shotgun (WGS) entry which is preliminary data.</text>
</comment>
<dbReference type="EMBL" id="BFAA01000978">
    <property type="protein sequence ID" value="GCB74454.1"/>
    <property type="molecule type" value="Genomic_DNA"/>
</dbReference>
<gene>
    <name evidence="1" type="ORF">scyTo_0003544</name>
</gene>
<dbReference type="Proteomes" id="UP000288216">
    <property type="component" value="Unassembled WGS sequence"/>
</dbReference>
<protein>
    <submittedName>
        <fullName evidence="1">Uncharacterized protein</fullName>
    </submittedName>
</protein>
<name>A0A401PMS2_SCYTO</name>